<evidence type="ECO:0000313" key="6">
    <source>
        <dbReference type="Proteomes" id="UP001154282"/>
    </source>
</evidence>
<sequence>MKCFHFSNGERRGGVGGGDNEGEGSGSGSGSGVASSRTSRVSWARSLSVASGNVDTRRGSDLYCYSSRDLSESVAFYDFLSQRRANDLHVFSFAELKLATKGFNRSLLVGEGGFGCVYRGVVRVPCVGDDDDGEAELMDVAIKQLNRHGFQGHKEWINEVNFLGVVDHPNLVKLARVASPLPLITRLKIAQDAARGLAYLHEEMLQLIFRDFKASNILLDEDFNAKLSDFGLARQGPPEGLSHVSTSVVGTVGYAAPEYVQTGRLTAKSDVWSFGVVLYELITGRRVMERNLPRGEQKLLEWVRPYVSDSRKFHLIVDPRLEGNYCLRSAQKVSALANKCLSKQPKSRPRMSEVVELLGNIISDISPCEEEPAESENVKEVEENPKEGDPELTKSSRHSYLKKVLDMRELKSFRNRSLGRLDWRNWTPGLIRTSS</sequence>
<dbReference type="PANTHER" id="PTHR45621">
    <property type="entry name" value="OS01G0588500 PROTEIN-RELATED"/>
    <property type="match status" value="1"/>
</dbReference>
<organism evidence="5 6">
    <name type="scientific">Linum tenue</name>
    <dbReference type="NCBI Taxonomy" id="586396"/>
    <lineage>
        <taxon>Eukaryota</taxon>
        <taxon>Viridiplantae</taxon>
        <taxon>Streptophyta</taxon>
        <taxon>Embryophyta</taxon>
        <taxon>Tracheophyta</taxon>
        <taxon>Spermatophyta</taxon>
        <taxon>Magnoliopsida</taxon>
        <taxon>eudicotyledons</taxon>
        <taxon>Gunneridae</taxon>
        <taxon>Pentapetalae</taxon>
        <taxon>rosids</taxon>
        <taxon>fabids</taxon>
        <taxon>Malpighiales</taxon>
        <taxon>Linaceae</taxon>
        <taxon>Linum</taxon>
    </lineage>
</organism>
<feature type="region of interest" description="Disordered" evidence="3">
    <location>
        <begin position="368"/>
        <end position="398"/>
    </location>
</feature>
<dbReference type="InterPro" id="IPR050823">
    <property type="entry name" value="Plant_Ser_Thr_Prot_Kinase"/>
</dbReference>
<evidence type="ECO:0000256" key="1">
    <source>
        <dbReference type="ARBA" id="ARBA00004236"/>
    </source>
</evidence>
<keyword evidence="2" id="KW-0472">Membrane</keyword>
<dbReference type="EMBL" id="CAMGYJ010000009">
    <property type="protein sequence ID" value="CAI0539763.1"/>
    <property type="molecule type" value="Genomic_DNA"/>
</dbReference>
<dbReference type="GO" id="GO:0005886">
    <property type="term" value="C:plasma membrane"/>
    <property type="evidence" value="ECO:0007669"/>
    <property type="project" value="UniProtKB-SubCell"/>
</dbReference>
<evidence type="ECO:0000256" key="2">
    <source>
        <dbReference type="ARBA" id="ARBA00022475"/>
    </source>
</evidence>
<gene>
    <name evidence="5" type="ORF">LITE_LOCUS41398</name>
</gene>
<keyword evidence="2" id="KW-1003">Cell membrane</keyword>
<evidence type="ECO:0000256" key="3">
    <source>
        <dbReference type="SAM" id="MobiDB-lite"/>
    </source>
</evidence>
<dbReference type="SUPFAM" id="SSF56112">
    <property type="entry name" value="Protein kinase-like (PK-like)"/>
    <property type="match status" value="1"/>
</dbReference>
<dbReference type="InterPro" id="IPR001245">
    <property type="entry name" value="Ser-Thr/Tyr_kinase_cat_dom"/>
</dbReference>
<dbReference type="Pfam" id="PF07714">
    <property type="entry name" value="PK_Tyr_Ser-Thr"/>
    <property type="match status" value="1"/>
</dbReference>
<feature type="compositionally biased region" description="Basic and acidic residues" evidence="3">
    <location>
        <begin position="376"/>
        <end position="394"/>
    </location>
</feature>
<dbReference type="Proteomes" id="UP001154282">
    <property type="component" value="Unassembled WGS sequence"/>
</dbReference>
<accession>A0AAV0Q5Z9</accession>
<proteinExistence type="predicted"/>
<evidence type="ECO:0000259" key="4">
    <source>
        <dbReference type="PROSITE" id="PS50011"/>
    </source>
</evidence>
<name>A0AAV0Q5Z9_9ROSI</name>
<dbReference type="GO" id="GO:0004672">
    <property type="term" value="F:protein kinase activity"/>
    <property type="evidence" value="ECO:0007669"/>
    <property type="project" value="InterPro"/>
</dbReference>
<dbReference type="Pfam" id="PF00069">
    <property type="entry name" value="Pkinase"/>
    <property type="match status" value="1"/>
</dbReference>
<dbReference type="FunFam" id="1.10.510.10:FF:000095">
    <property type="entry name" value="protein STRUBBELIG-RECEPTOR FAMILY 8"/>
    <property type="match status" value="1"/>
</dbReference>
<dbReference type="InterPro" id="IPR000719">
    <property type="entry name" value="Prot_kinase_dom"/>
</dbReference>
<protein>
    <recommendedName>
        <fullName evidence="4">Protein kinase domain-containing protein</fullName>
    </recommendedName>
</protein>
<dbReference type="Gene3D" id="3.30.200.20">
    <property type="entry name" value="Phosphorylase Kinase, domain 1"/>
    <property type="match status" value="1"/>
</dbReference>
<dbReference type="InterPro" id="IPR011009">
    <property type="entry name" value="Kinase-like_dom_sf"/>
</dbReference>
<dbReference type="PROSITE" id="PS50011">
    <property type="entry name" value="PROTEIN_KINASE_DOM"/>
    <property type="match status" value="1"/>
</dbReference>
<dbReference type="Gene3D" id="1.10.510.10">
    <property type="entry name" value="Transferase(Phosphotransferase) domain 1"/>
    <property type="match status" value="1"/>
</dbReference>
<feature type="domain" description="Protein kinase" evidence="4">
    <location>
        <begin position="103"/>
        <end position="362"/>
    </location>
</feature>
<reference evidence="5" key="1">
    <citation type="submission" date="2022-08" db="EMBL/GenBank/DDBJ databases">
        <authorList>
            <person name="Gutierrez-Valencia J."/>
        </authorList>
    </citation>
    <scope>NUCLEOTIDE SEQUENCE</scope>
</reference>
<dbReference type="GO" id="GO:0005524">
    <property type="term" value="F:ATP binding"/>
    <property type="evidence" value="ECO:0007669"/>
    <property type="project" value="InterPro"/>
</dbReference>
<dbReference type="AlphaFoldDB" id="A0AAV0Q5Z9"/>
<keyword evidence="6" id="KW-1185">Reference proteome</keyword>
<feature type="compositionally biased region" description="Gly residues" evidence="3">
    <location>
        <begin position="14"/>
        <end position="31"/>
    </location>
</feature>
<evidence type="ECO:0000313" key="5">
    <source>
        <dbReference type="EMBL" id="CAI0539763.1"/>
    </source>
</evidence>
<comment type="subcellular location">
    <subcellularLocation>
        <location evidence="1">Cell membrane</location>
    </subcellularLocation>
</comment>
<comment type="caution">
    <text evidence="5">The sequence shown here is derived from an EMBL/GenBank/DDBJ whole genome shotgun (WGS) entry which is preliminary data.</text>
</comment>
<feature type="region of interest" description="Disordered" evidence="3">
    <location>
        <begin position="1"/>
        <end position="36"/>
    </location>
</feature>